<keyword evidence="1" id="KW-1185">Reference proteome</keyword>
<dbReference type="Proteomes" id="UP000095282">
    <property type="component" value="Unplaced"/>
</dbReference>
<organism evidence="1 2">
    <name type="scientific">Caenorhabditis tropicalis</name>
    <dbReference type="NCBI Taxonomy" id="1561998"/>
    <lineage>
        <taxon>Eukaryota</taxon>
        <taxon>Metazoa</taxon>
        <taxon>Ecdysozoa</taxon>
        <taxon>Nematoda</taxon>
        <taxon>Chromadorea</taxon>
        <taxon>Rhabditida</taxon>
        <taxon>Rhabditina</taxon>
        <taxon>Rhabditomorpha</taxon>
        <taxon>Rhabditoidea</taxon>
        <taxon>Rhabditidae</taxon>
        <taxon>Peloderinae</taxon>
        <taxon>Caenorhabditis</taxon>
    </lineage>
</organism>
<dbReference type="WBParaSite" id="Csp11.Scaffold630.g20649.t1">
    <property type="protein sequence ID" value="Csp11.Scaffold630.g20649.t1"/>
    <property type="gene ID" value="Csp11.Scaffold630.g20649"/>
</dbReference>
<name>A0A1I7UYM5_9PELO</name>
<evidence type="ECO:0000313" key="1">
    <source>
        <dbReference type="Proteomes" id="UP000095282"/>
    </source>
</evidence>
<dbReference type="AlphaFoldDB" id="A0A1I7UYM5"/>
<sequence>MTTVMNSLDHFVPGMLKTVVLAYDGYSISLATDTDQWNGLEEFYTNSCFPDFPSVWPRSLHLKIAGFGIREPVDKDEVIRMKNDLLQHPEIRERQITVFMTEDELDLLNDTIGTYNILGTENPIWKRFPYNETKHLMMCVRPMRVLEDDDIEVNVLFRGPNYQDGEMAKAIEETEKMVKWRNEISEKFSG</sequence>
<reference evidence="2" key="1">
    <citation type="submission" date="2016-11" db="UniProtKB">
        <authorList>
            <consortium name="WormBaseParasite"/>
        </authorList>
    </citation>
    <scope>IDENTIFICATION</scope>
</reference>
<proteinExistence type="predicted"/>
<protein>
    <submittedName>
        <fullName evidence="2">FTH domain-containing protein</fullName>
    </submittedName>
</protein>
<evidence type="ECO:0000313" key="2">
    <source>
        <dbReference type="WBParaSite" id="Csp11.Scaffold630.g20649.t1"/>
    </source>
</evidence>
<accession>A0A1I7UYM5</accession>